<keyword evidence="3" id="KW-0804">Transcription</keyword>
<accession>A0ABZ3DZQ2</accession>
<protein>
    <submittedName>
        <fullName evidence="5">AraC family transcriptional regulator</fullName>
    </submittedName>
</protein>
<dbReference type="PANTHER" id="PTHR47894">
    <property type="entry name" value="HTH-TYPE TRANSCRIPTIONAL REGULATOR GADX"/>
    <property type="match status" value="1"/>
</dbReference>
<dbReference type="InterPro" id="IPR018060">
    <property type="entry name" value="HTH_AraC"/>
</dbReference>
<sequence length="375" mass="41153">MTPLGTASVAALRQYVRYADSKGISTSELFSKAGLEPNILDTDDGRLTGEQLQTFIRLLAEASDNPILGLETGDFVQPGSYSVLGYITMSCATLGEAVTRIAPYEKLVGDMGTTGLRMKGDEVSLVWTCNFTDPVVWPQVVDNVFASWINYARWLADSDNASPIRVALKRSSPGPDYESAYQERWGCPVEFEAPENVVTMPQDLLATRLRQPDPLLRKTLEAHALSQLALLDTDTDLTSRVKQGIQKQLASGVTRQDMIAEDLGMTSRTLQRKLSQEGVSYQKLLDDVRQQMAEDYLRNTEMSIPDIALRLGYSETTSFHRKFKAATGKTPGDYRRGLTGSVPAWGLTHFGPMGSSLVARTGKSGSAPMRGQTPK</sequence>
<reference evidence="5 6" key="1">
    <citation type="submission" date="2024-04" db="EMBL/GenBank/DDBJ databases">
        <title>Marinobacter sp. SBY-1.</title>
        <authorList>
            <person name="Pan C."/>
        </authorList>
    </citation>
    <scope>NUCLEOTIDE SEQUENCE [LARGE SCALE GENOMIC DNA]</scope>
    <source>
        <strain evidence="5 6">SBY-1</strain>
    </source>
</reference>
<dbReference type="Proteomes" id="UP001445268">
    <property type="component" value="Chromosome"/>
</dbReference>
<dbReference type="InterPro" id="IPR020449">
    <property type="entry name" value="Tscrpt_reg_AraC-type_HTH"/>
</dbReference>
<name>A0ABZ3DZQ2_9GAMM</name>
<feature type="domain" description="HTH araC/xylS-type" evidence="4">
    <location>
        <begin position="239"/>
        <end position="337"/>
    </location>
</feature>
<dbReference type="SMART" id="SM00342">
    <property type="entry name" value="HTH_ARAC"/>
    <property type="match status" value="1"/>
</dbReference>
<evidence type="ECO:0000256" key="2">
    <source>
        <dbReference type="ARBA" id="ARBA00023125"/>
    </source>
</evidence>
<dbReference type="InterPro" id="IPR032687">
    <property type="entry name" value="AraC-type_N"/>
</dbReference>
<dbReference type="Pfam" id="PF12625">
    <property type="entry name" value="Arabinose_bd"/>
    <property type="match status" value="1"/>
</dbReference>
<dbReference type="SUPFAM" id="SSF46689">
    <property type="entry name" value="Homeodomain-like"/>
    <property type="match status" value="1"/>
</dbReference>
<gene>
    <name evidence="5" type="ORF">AAGT77_12105</name>
</gene>
<keyword evidence="2" id="KW-0238">DNA-binding</keyword>
<evidence type="ECO:0000313" key="6">
    <source>
        <dbReference type="Proteomes" id="UP001445268"/>
    </source>
</evidence>
<keyword evidence="6" id="KW-1185">Reference proteome</keyword>
<evidence type="ECO:0000256" key="1">
    <source>
        <dbReference type="ARBA" id="ARBA00023015"/>
    </source>
</evidence>
<proteinExistence type="predicted"/>
<organism evidence="5 6">
    <name type="scientific">Marinobacter alkaliphilus</name>
    <dbReference type="NCBI Taxonomy" id="254719"/>
    <lineage>
        <taxon>Bacteria</taxon>
        <taxon>Pseudomonadati</taxon>
        <taxon>Pseudomonadota</taxon>
        <taxon>Gammaproteobacteria</taxon>
        <taxon>Pseudomonadales</taxon>
        <taxon>Marinobacteraceae</taxon>
        <taxon>Marinobacter</taxon>
    </lineage>
</organism>
<dbReference type="PROSITE" id="PS01124">
    <property type="entry name" value="HTH_ARAC_FAMILY_2"/>
    <property type="match status" value="1"/>
</dbReference>
<dbReference type="Gene3D" id="1.10.10.60">
    <property type="entry name" value="Homeodomain-like"/>
    <property type="match status" value="1"/>
</dbReference>
<dbReference type="Pfam" id="PF12833">
    <property type="entry name" value="HTH_18"/>
    <property type="match status" value="1"/>
</dbReference>
<dbReference type="EMBL" id="CP152380">
    <property type="protein sequence ID" value="XAF52656.1"/>
    <property type="molecule type" value="Genomic_DNA"/>
</dbReference>
<keyword evidence="1" id="KW-0805">Transcription regulation</keyword>
<dbReference type="PANTHER" id="PTHR47894:SF1">
    <property type="entry name" value="HTH-TYPE TRANSCRIPTIONAL REGULATOR VQSM"/>
    <property type="match status" value="1"/>
</dbReference>
<evidence type="ECO:0000313" key="5">
    <source>
        <dbReference type="EMBL" id="XAF52656.1"/>
    </source>
</evidence>
<dbReference type="RefSeq" id="WP_342630711.1">
    <property type="nucleotide sequence ID" value="NZ_CP152380.1"/>
</dbReference>
<evidence type="ECO:0000259" key="4">
    <source>
        <dbReference type="PROSITE" id="PS01124"/>
    </source>
</evidence>
<dbReference type="InterPro" id="IPR009057">
    <property type="entry name" value="Homeodomain-like_sf"/>
</dbReference>
<dbReference type="PRINTS" id="PR00032">
    <property type="entry name" value="HTHARAC"/>
</dbReference>
<evidence type="ECO:0000256" key="3">
    <source>
        <dbReference type="ARBA" id="ARBA00023163"/>
    </source>
</evidence>